<keyword evidence="2" id="KW-0067">ATP-binding</keyword>
<dbReference type="GO" id="GO:0043565">
    <property type="term" value="F:sequence-specific DNA binding"/>
    <property type="evidence" value="ECO:0007669"/>
    <property type="project" value="InterPro"/>
</dbReference>
<dbReference type="Pfam" id="PF02954">
    <property type="entry name" value="HTH_8"/>
    <property type="match status" value="1"/>
</dbReference>
<gene>
    <name evidence="5" type="ORF">COT42_07615</name>
</gene>
<dbReference type="PANTHER" id="PTHR13504">
    <property type="entry name" value="FIDO DOMAIN-CONTAINING PROTEIN DDB_G0283145"/>
    <property type="match status" value="1"/>
</dbReference>
<dbReference type="InterPro" id="IPR003812">
    <property type="entry name" value="Fido"/>
</dbReference>
<evidence type="ECO:0000256" key="2">
    <source>
        <dbReference type="PIRSR" id="PIRSR640198-2"/>
    </source>
</evidence>
<feature type="active site" evidence="1">
    <location>
        <position position="231"/>
    </location>
</feature>
<dbReference type="SUPFAM" id="SSF140931">
    <property type="entry name" value="Fic-like"/>
    <property type="match status" value="1"/>
</dbReference>
<organism evidence="5 6">
    <name type="scientific">Candidatus Saganbacteria bacterium CG08_land_8_20_14_0_20_45_16</name>
    <dbReference type="NCBI Taxonomy" id="2014293"/>
    <lineage>
        <taxon>Bacteria</taxon>
        <taxon>Bacillati</taxon>
        <taxon>Saganbacteria</taxon>
    </lineage>
</organism>
<proteinExistence type="predicted"/>
<dbReference type="Gene3D" id="1.10.260.40">
    <property type="entry name" value="lambda repressor-like DNA-binding domains"/>
    <property type="match status" value="1"/>
</dbReference>
<name>A0A2H0XUE6_UNCSA</name>
<dbReference type="InterPro" id="IPR010982">
    <property type="entry name" value="Lambda_DNA-bd_dom_sf"/>
</dbReference>
<dbReference type="Pfam" id="PF02661">
    <property type="entry name" value="Fic"/>
    <property type="match status" value="1"/>
</dbReference>
<dbReference type="InterPro" id="IPR036597">
    <property type="entry name" value="Fido-like_dom_sf"/>
</dbReference>
<evidence type="ECO:0000313" key="6">
    <source>
        <dbReference type="Proteomes" id="UP000231343"/>
    </source>
</evidence>
<comment type="caution">
    <text evidence="5">The sequence shown here is derived from an EMBL/GenBank/DDBJ whole genome shotgun (WGS) entry which is preliminary data.</text>
</comment>
<dbReference type="Proteomes" id="UP000231343">
    <property type="component" value="Unassembled WGS sequence"/>
</dbReference>
<dbReference type="GO" id="GO:0005524">
    <property type="term" value="F:ATP binding"/>
    <property type="evidence" value="ECO:0007669"/>
    <property type="project" value="UniProtKB-KW"/>
</dbReference>
<dbReference type="EMBL" id="PEYM01000127">
    <property type="protein sequence ID" value="PIS28566.1"/>
    <property type="molecule type" value="Genomic_DNA"/>
</dbReference>
<protein>
    <recommendedName>
        <fullName evidence="4">Fido domain-containing protein</fullName>
    </recommendedName>
</protein>
<dbReference type="Gene3D" id="1.10.3290.10">
    <property type="entry name" value="Fido-like domain"/>
    <property type="match status" value="1"/>
</dbReference>
<evidence type="ECO:0000313" key="5">
    <source>
        <dbReference type="EMBL" id="PIS28566.1"/>
    </source>
</evidence>
<feature type="binding site" evidence="2">
    <location>
        <begin position="267"/>
        <end position="268"/>
    </location>
    <ligand>
        <name>ATP</name>
        <dbReference type="ChEBI" id="CHEBI:30616"/>
    </ligand>
</feature>
<dbReference type="PROSITE" id="PS51459">
    <property type="entry name" value="FIDO"/>
    <property type="match status" value="1"/>
</dbReference>
<dbReference type="InterPro" id="IPR002197">
    <property type="entry name" value="HTH_Fis"/>
</dbReference>
<dbReference type="AlphaFoldDB" id="A0A2H0XUE6"/>
<dbReference type="PANTHER" id="PTHR13504:SF38">
    <property type="entry name" value="FIDO DOMAIN-CONTAINING PROTEIN"/>
    <property type="match status" value="1"/>
</dbReference>
<dbReference type="InterPro" id="IPR040198">
    <property type="entry name" value="Fido_containing"/>
</dbReference>
<sequence>MKKIEISIKEKIERVLQETGFSRSQLARELEVDYQTVYRWLDQGVLPHKAQARRIDELFKEQVDLSVIVNQLRKKITRPIKLLKQNIELRGKFFLLMTYHSNAIEGSRMSLGETEEAIEGKKVRGRELFEMLEAINHNNALLFMLGVIKPGFKITEEYILKLHSIIMYNFNNKLPGKYRTGYVNLTNAEKKLPTAQQVPLLMRKFVANANKYGANIVKKIAGDHYEFEEIHPFFDGNGRVGRLIMLTQLLAKGLPPAIIEIEDRYNYYLALGKGDFGDFCNLTQMICESVLKGYNLLFAETSK</sequence>
<reference evidence="5 6" key="1">
    <citation type="submission" date="2017-09" db="EMBL/GenBank/DDBJ databases">
        <title>Depth-based differentiation of microbial function through sediment-hosted aquifers and enrichment of novel symbionts in the deep terrestrial subsurface.</title>
        <authorList>
            <person name="Probst A.J."/>
            <person name="Ladd B."/>
            <person name="Jarett J.K."/>
            <person name="Geller-Mcgrath D.E."/>
            <person name="Sieber C.M."/>
            <person name="Emerson J.B."/>
            <person name="Anantharaman K."/>
            <person name="Thomas B.C."/>
            <person name="Malmstrom R."/>
            <person name="Stieglmeier M."/>
            <person name="Klingl A."/>
            <person name="Woyke T."/>
            <person name="Ryan C.M."/>
            <person name="Banfield J.F."/>
        </authorList>
    </citation>
    <scope>NUCLEOTIDE SEQUENCE [LARGE SCALE GENOMIC DNA]</scope>
    <source>
        <strain evidence="5">CG08_land_8_20_14_0_20_45_16</strain>
    </source>
</reference>
<evidence type="ECO:0000259" key="4">
    <source>
        <dbReference type="PROSITE" id="PS51459"/>
    </source>
</evidence>
<evidence type="ECO:0000256" key="1">
    <source>
        <dbReference type="PIRSR" id="PIRSR640198-1"/>
    </source>
</evidence>
<keyword evidence="2" id="KW-0547">Nucleotide-binding</keyword>
<evidence type="ECO:0000256" key="3">
    <source>
        <dbReference type="PIRSR" id="PIRSR640198-3"/>
    </source>
</evidence>
<feature type="domain" description="Fido" evidence="4">
    <location>
        <begin position="154"/>
        <end position="292"/>
    </location>
</feature>
<feature type="site" description="Important for autoinhibition of adenylyltransferase activity" evidence="3">
    <location>
        <position position="105"/>
    </location>
</feature>
<accession>A0A2H0XUE6</accession>
<feature type="binding site" evidence="2">
    <location>
        <begin position="235"/>
        <end position="242"/>
    </location>
    <ligand>
        <name>ATP</name>
        <dbReference type="ChEBI" id="CHEBI:30616"/>
    </ligand>
</feature>